<dbReference type="GO" id="GO:0005886">
    <property type="term" value="C:plasma membrane"/>
    <property type="evidence" value="ECO:0007669"/>
    <property type="project" value="UniProtKB-SubCell"/>
</dbReference>
<feature type="transmembrane region" description="Helical" evidence="10">
    <location>
        <begin position="128"/>
        <end position="150"/>
    </location>
</feature>
<dbReference type="OrthoDB" id="7964808at2759"/>
<keyword evidence="6 10" id="KW-1133">Transmembrane helix</keyword>
<keyword evidence="5 10" id="KW-0552">Olfaction</keyword>
<keyword evidence="2" id="KW-1003">Cell membrane</keyword>
<keyword evidence="4 10" id="KW-0812">Transmembrane</keyword>
<evidence type="ECO:0000256" key="8">
    <source>
        <dbReference type="ARBA" id="ARBA00023170"/>
    </source>
</evidence>
<comment type="similarity">
    <text evidence="10">Belongs to the insect chemoreceptor superfamily. Heteromeric odorant receptor channel (TC 1.A.69) family.</text>
</comment>
<evidence type="ECO:0000256" key="10">
    <source>
        <dbReference type="RuleBase" id="RU351113"/>
    </source>
</evidence>
<feature type="transmembrane region" description="Helical" evidence="10">
    <location>
        <begin position="170"/>
        <end position="194"/>
    </location>
</feature>
<feature type="transmembrane region" description="Helical" evidence="10">
    <location>
        <begin position="67"/>
        <end position="86"/>
    </location>
</feature>
<keyword evidence="12" id="KW-1185">Reference proteome</keyword>
<evidence type="ECO:0000256" key="9">
    <source>
        <dbReference type="ARBA" id="ARBA00023224"/>
    </source>
</evidence>
<dbReference type="PANTHER" id="PTHR21137">
    <property type="entry name" value="ODORANT RECEPTOR"/>
    <property type="match status" value="1"/>
</dbReference>
<name>A0A9J6BLD8_POLVA</name>
<evidence type="ECO:0000256" key="2">
    <source>
        <dbReference type="ARBA" id="ARBA00022475"/>
    </source>
</evidence>
<organism evidence="11 12">
    <name type="scientific">Polypedilum vanderplanki</name>
    <name type="common">Sleeping chironomid midge</name>
    <dbReference type="NCBI Taxonomy" id="319348"/>
    <lineage>
        <taxon>Eukaryota</taxon>
        <taxon>Metazoa</taxon>
        <taxon>Ecdysozoa</taxon>
        <taxon>Arthropoda</taxon>
        <taxon>Hexapoda</taxon>
        <taxon>Insecta</taxon>
        <taxon>Pterygota</taxon>
        <taxon>Neoptera</taxon>
        <taxon>Endopterygota</taxon>
        <taxon>Diptera</taxon>
        <taxon>Nematocera</taxon>
        <taxon>Chironomoidea</taxon>
        <taxon>Chironomidae</taxon>
        <taxon>Chironominae</taxon>
        <taxon>Polypedilum</taxon>
        <taxon>Polypedilum</taxon>
    </lineage>
</organism>
<evidence type="ECO:0000313" key="12">
    <source>
        <dbReference type="Proteomes" id="UP001107558"/>
    </source>
</evidence>
<evidence type="ECO:0000256" key="7">
    <source>
        <dbReference type="ARBA" id="ARBA00023136"/>
    </source>
</evidence>
<evidence type="ECO:0000313" key="11">
    <source>
        <dbReference type="EMBL" id="KAG5670676.1"/>
    </source>
</evidence>
<dbReference type="Pfam" id="PF02949">
    <property type="entry name" value="7tm_6"/>
    <property type="match status" value="1"/>
</dbReference>
<accession>A0A9J6BLD8</accession>
<comment type="caution">
    <text evidence="11">The sequence shown here is derived from an EMBL/GenBank/DDBJ whole genome shotgun (WGS) entry which is preliminary data.</text>
</comment>
<feature type="transmembrane region" description="Helical" evidence="10">
    <location>
        <begin position="279"/>
        <end position="299"/>
    </location>
</feature>
<dbReference type="GO" id="GO:0007165">
    <property type="term" value="P:signal transduction"/>
    <property type="evidence" value="ECO:0007669"/>
    <property type="project" value="UniProtKB-KW"/>
</dbReference>
<evidence type="ECO:0000256" key="4">
    <source>
        <dbReference type="ARBA" id="ARBA00022692"/>
    </source>
</evidence>
<keyword evidence="3 10" id="KW-0716">Sensory transduction</keyword>
<keyword evidence="7 10" id="KW-0472">Membrane</keyword>
<comment type="caution">
    <text evidence="10">Lacks conserved residue(s) required for the propagation of feature annotation.</text>
</comment>
<dbReference type="AlphaFoldDB" id="A0A9J6BLD8"/>
<comment type="subcellular location">
    <subcellularLocation>
        <location evidence="1 10">Cell membrane</location>
        <topology evidence="1 10">Multi-pass membrane protein</topology>
    </subcellularLocation>
</comment>
<dbReference type="Proteomes" id="UP001107558">
    <property type="component" value="Chromosome 3"/>
</dbReference>
<evidence type="ECO:0000256" key="3">
    <source>
        <dbReference type="ARBA" id="ARBA00022606"/>
    </source>
</evidence>
<protein>
    <recommendedName>
        <fullName evidence="10">Odorant receptor</fullName>
    </recommendedName>
</protein>
<evidence type="ECO:0000256" key="6">
    <source>
        <dbReference type="ARBA" id="ARBA00022989"/>
    </source>
</evidence>
<reference evidence="11" key="1">
    <citation type="submission" date="2021-03" db="EMBL/GenBank/DDBJ databases">
        <title>Chromosome level genome of the anhydrobiotic midge Polypedilum vanderplanki.</title>
        <authorList>
            <person name="Yoshida Y."/>
            <person name="Kikawada T."/>
            <person name="Gusev O."/>
        </authorList>
    </citation>
    <scope>NUCLEOTIDE SEQUENCE</scope>
    <source>
        <strain evidence="11">NIAS01</strain>
        <tissue evidence="11">Whole body or cell culture</tissue>
    </source>
</reference>
<feature type="transmembrane region" description="Helical" evidence="10">
    <location>
        <begin position="37"/>
        <end position="55"/>
    </location>
</feature>
<sequence>MKPSERFEKLFNFAAKFGEIIGFIPTQTKFSINCRTILTTLYGFLGQIMVFNTIYDNWPHLDKIIQALLFQGAFIIVTIRIICFALDRKLQSHVTMNTLNILQRYEVNHHYNQLLHKNLDQNEKIVKIYVLISAFLFGITAIVLSLQVLITGKLQNLALVYLPYLDHENVVGYFINFFFLNGISVLGFVGFMLYDLSIICFGFQVKRHADILIEILKEFENELIKIVQDKNFNLPSTSKEMFQGKENSHFETKRILIIFIKEYQTFLDYVKEFNAMQSITSFFSIGVIAAALCISLYMITKISFVTGLSTLGIYICQMILPCAIGTLIANQNSRLFDAIKNFPWYEMSREDQKIYLQLIHICQYTPNLKTKIFGELNLELLTNVANASYSYYIFLIKMT</sequence>
<dbReference type="GO" id="GO:0005549">
    <property type="term" value="F:odorant binding"/>
    <property type="evidence" value="ECO:0007669"/>
    <property type="project" value="InterPro"/>
</dbReference>
<proteinExistence type="inferred from homology"/>
<dbReference type="EMBL" id="JADBJN010000003">
    <property type="protein sequence ID" value="KAG5670676.1"/>
    <property type="molecule type" value="Genomic_DNA"/>
</dbReference>
<dbReference type="InterPro" id="IPR004117">
    <property type="entry name" value="7tm6_olfct_rcpt"/>
</dbReference>
<keyword evidence="8 10" id="KW-0675">Receptor</keyword>
<evidence type="ECO:0000256" key="5">
    <source>
        <dbReference type="ARBA" id="ARBA00022725"/>
    </source>
</evidence>
<gene>
    <name evidence="11" type="ORF">PVAND_000924</name>
</gene>
<evidence type="ECO:0000256" key="1">
    <source>
        <dbReference type="ARBA" id="ARBA00004651"/>
    </source>
</evidence>
<dbReference type="PANTHER" id="PTHR21137:SF35">
    <property type="entry name" value="ODORANT RECEPTOR 19A-RELATED"/>
    <property type="match status" value="1"/>
</dbReference>
<feature type="transmembrane region" description="Helical" evidence="10">
    <location>
        <begin position="311"/>
        <end position="330"/>
    </location>
</feature>
<keyword evidence="9 10" id="KW-0807">Transducer</keyword>
<dbReference type="GO" id="GO:0004984">
    <property type="term" value="F:olfactory receptor activity"/>
    <property type="evidence" value="ECO:0007669"/>
    <property type="project" value="InterPro"/>
</dbReference>